<comment type="caution">
    <text evidence="4">Lacks conserved residue(s) required for the propagation of feature annotation.</text>
</comment>
<dbReference type="InterPro" id="IPR000962">
    <property type="entry name" value="Znf_DskA_TraR"/>
</dbReference>
<dbReference type="GO" id="GO:0008270">
    <property type="term" value="F:zinc ion binding"/>
    <property type="evidence" value="ECO:0007669"/>
    <property type="project" value="UniProtKB-KW"/>
</dbReference>
<evidence type="ECO:0000256" key="1">
    <source>
        <dbReference type="ARBA" id="ARBA00022723"/>
    </source>
</evidence>
<evidence type="ECO:0000256" key="2">
    <source>
        <dbReference type="ARBA" id="ARBA00022771"/>
    </source>
</evidence>
<dbReference type="Pfam" id="PF01258">
    <property type="entry name" value="zf-dskA_traR"/>
    <property type="match status" value="1"/>
</dbReference>
<keyword evidence="1" id="KW-0479">Metal-binding</keyword>
<organism evidence="7 8">
    <name type="scientific">Iamia majanohamensis</name>
    <dbReference type="NCBI Taxonomy" id="467976"/>
    <lineage>
        <taxon>Bacteria</taxon>
        <taxon>Bacillati</taxon>
        <taxon>Actinomycetota</taxon>
        <taxon>Acidimicrobiia</taxon>
        <taxon>Acidimicrobiales</taxon>
        <taxon>Iamiaceae</taxon>
        <taxon>Iamia</taxon>
    </lineage>
</organism>
<feature type="compositionally biased region" description="Basic residues" evidence="5">
    <location>
        <begin position="77"/>
        <end position="89"/>
    </location>
</feature>
<dbReference type="AlphaFoldDB" id="A0AAE9Y3C7"/>
<dbReference type="PANTHER" id="PTHR33823">
    <property type="entry name" value="RNA POLYMERASE-BINDING TRANSCRIPTION FACTOR DKSA-RELATED"/>
    <property type="match status" value="1"/>
</dbReference>
<evidence type="ECO:0000313" key="8">
    <source>
        <dbReference type="Proteomes" id="UP001216390"/>
    </source>
</evidence>
<dbReference type="Proteomes" id="UP001216390">
    <property type="component" value="Chromosome"/>
</dbReference>
<feature type="region of interest" description="Disordered" evidence="5">
    <location>
        <begin position="1"/>
        <end position="95"/>
    </location>
</feature>
<proteinExistence type="predicted"/>
<evidence type="ECO:0000313" key="7">
    <source>
        <dbReference type="EMBL" id="WCO65209.1"/>
    </source>
</evidence>
<evidence type="ECO:0000256" key="5">
    <source>
        <dbReference type="SAM" id="MobiDB-lite"/>
    </source>
</evidence>
<dbReference type="EMBL" id="CP116942">
    <property type="protein sequence ID" value="WCO65209.1"/>
    <property type="molecule type" value="Genomic_DNA"/>
</dbReference>
<keyword evidence="2" id="KW-0863">Zinc-finger</keyword>
<name>A0AAE9Y3C7_9ACTN</name>
<sequence length="216" mass="22934">MARTTKKAASTRGAATKAPAKKKASAEKEAPAKKASAKRKAPAKKAAGTTSKTTKTTTQKVATEKVATTKAPASKKAAGKKAPAKKKAAARSPFPKAFLDAQRQALLDERATYLGQAESLKAEADSLVVDVDPGDVQFDEESGEGDSLAIERDRDLALSNQARQAVDEIDHALAKFDLGTYGICEVSGEPIPEERLEAIPWARERVEHKIGGLGRR</sequence>
<feature type="domain" description="Zinc finger DksA/TraR C4-type" evidence="6">
    <location>
        <begin position="179"/>
        <end position="203"/>
    </location>
</feature>
<evidence type="ECO:0000256" key="4">
    <source>
        <dbReference type="PROSITE-ProRule" id="PRU00510"/>
    </source>
</evidence>
<dbReference type="PROSITE" id="PS51128">
    <property type="entry name" value="ZF_DKSA_2"/>
    <property type="match status" value="1"/>
</dbReference>
<protein>
    <submittedName>
        <fullName evidence="7">TraR/DksA C4-type zinc finger protein</fullName>
    </submittedName>
</protein>
<keyword evidence="3" id="KW-0862">Zinc</keyword>
<evidence type="ECO:0000256" key="3">
    <source>
        <dbReference type="ARBA" id="ARBA00022833"/>
    </source>
</evidence>
<accession>A0AAE9Y3C7</accession>
<reference evidence="7" key="1">
    <citation type="submission" date="2023-01" db="EMBL/GenBank/DDBJ databases">
        <title>The diversity of Class Acidimicrobiia in South China Sea sediment environments and the proposal of Iamia marina sp. nov., a novel species of the genus Iamia.</title>
        <authorList>
            <person name="He Y."/>
            <person name="Tian X."/>
        </authorList>
    </citation>
    <scope>NUCLEOTIDE SEQUENCE</scope>
    <source>
        <strain evidence="7">DSM 19957</strain>
    </source>
</reference>
<dbReference type="RefSeq" id="WP_272734734.1">
    <property type="nucleotide sequence ID" value="NZ_CP116942.1"/>
</dbReference>
<dbReference type="Gene3D" id="1.20.120.910">
    <property type="entry name" value="DksA, coiled-coil domain"/>
    <property type="match status" value="1"/>
</dbReference>
<feature type="compositionally biased region" description="Low complexity" evidence="5">
    <location>
        <begin position="44"/>
        <end position="76"/>
    </location>
</feature>
<dbReference type="KEGG" id="ima:PO878_11940"/>
<evidence type="ECO:0000259" key="6">
    <source>
        <dbReference type="Pfam" id="PF01258"/>
    </source>
</evidence>
<keyword evidence="8" id="KW-1185">Reference proteome</keyword>
<dbReference type="PANTHER" id="PTHR33823:SF4">
    <property type="entry name" value="GENERAL STRESS PROTEIN 16O"/>
    <property type="match status" value="1"/>
</dbReference>
<gene>
    <name evidence="7" type="ORF">PO878_11940</name>
</gene>